<sequence length="145" mass="15451">MTDNLRADGWRIGFLRPVDGTSPDDLATDLTLETTAPAIVLSVFDSDCAFATAADPAGEAVEFHLNEKIVRALVDDDRFEPLDSQAAAGLLRRAEKAGLVASPDQLASALEERPGPFGDGIVELTEALGIAADQHGVNRCRRPRP</sequence>
<evidence type="ECO:0000313" key="2">
    <source>
        <dbReference type="Proteomes" id="UP001180973"/>
    </source>
</evidence>
<keyword evidence="2" id="KW-1185">Reference proteome</keyword>
<organism evidence="1 2">
    <name type="scientific">Micromonospora reichwaldensis</name>
    <dbReference type="NCBI Taxonomy" id="3075516"/>
    <lineage>
        <taxon>Bacteria</taxon>
        <taxon>Bacillati</taxon>
        <taxon>Actinomycetota</taxon>
        <taxon>Actinomycetes</taxon>
        <taxon>Micromonosporales</taxon>
        <taxon>Micromonosporaceae</taxon>
        <taxon>Micromonospora</taxon>
    </lineage>
</organism>
<dbReference type="Proteomes" id="UP001180973">
    <property type="component" value="Unassembled WGS sequence"/>
</dbReference>
<accession>A0ABU2WZG2</accession>
<name>A0ABU2WZG2_9ACTN</name>
<dbReference type="RefSeq" id="WP_311412569.1">
    <property type="nucleotide sequence ID" value="NZ_JAVRFL010000017.1"/>
</dbReference>
<proteinExistence type="predicted"/>
<dbReference type="EMBL" id="JAVRFL010000017">
    <property type="protein sequence ID" value="MDT0530584.1"/>
    <property type="molecule type" value="Genomic_DNA"/>
</dbReference>
<protein>
    <submittedName>
        <fullName evidence="1">Uncharacterized protein</fullName>
    </submittedName>
</protein>
<reference evidence="1" key="1">
    <citation type="submission" date="2023-09" db="EMBL/GenBank/DDBJ databases">
        <title>30 novel species of actinomycetes from the DSMZ collection.</title>
        <authorList>
            <person name="Nouioui I."/>
        </authorList>
    </citation>
    <scope>NUCLEOTIDE SEQUENCE</scope>
    <source>
        <strain evidence="1">DSM 115977</strain>
    </source>
</reference>
<evidence type="ECO:0000313" key="1">
    <source>
        <dbReference type="EMBL" id="MDT0530584.1"/>
    </source>
</evidence>
<gene>
    <name evidence="1" type="ORF">RM555_16445</name>
</gene>
<comment type="caution">
    <text evidence="1">The sequence shown here is derived from an EMBL/GenBank/DDBJ whole genome shotgun (WGS) entry which is preliminary data.</text>
</comment>